<dbReference type="PATRIC" id="fig|1385369.3.peg.2574"/>
<reference evidence="1 2" key="1">
    <citation type="submission" date="2013-08" db="EMBL/GenBank/DDBJ databases">
        <title>The genome sequence of Skermanella stibiiresistens.</title>
        <authorList>
            <person name="Zhu W."/>
            <person name="Wang G."/>
        </authorList>
    </citation>
    <scope>NUCLEOTIDE SEQUENCE [LARGE SCALE GENOMIC DNA]</scope>
    <source>
        <strain evidence="1 2">SB22</strain>
    </source>
</reference>
<comment type="caution">
    <text evidence="1">The sequence shown here is derived from an EMBL/GenBank/DDBJ whole genome shotgun (WGS) entry which is preliminary data.</text>
</comment>
<organism evidence="1 2">
    <name type="scientific">Skermanella stibiiresistens SB22</name>
    <dbReference type="NCBI Taxonomy" id="1385369"/>
    <lineage>
        <taxon>Bacteria</taxon>
        <taxon>Pseudomonadati</taxon>
        <taxon>Pseudomonadota</taxon>
        <taxon>Alphaproteobacteria</taxon>
        <taxon>Rhodospirillales</taxon>
        <taxon>Azospirillaceae</taxon>
        <taxon>Skermanella</taxon>
    </lineage>
</organism>
<dbReference type="EMBL" id="AVFL01000008">
    <property type="protein sequence ID" value="EWY40197.1"/>
    <property type="molecule type" value="Genomic_DNA"/>
</dbReference>
<proteinExistence type="predicted"/>
<name>W9H684_9PROT</name>
<dbReference type="Proteomes" id="UP000019486">
    <property type="component" value="Unassembled WGS sequence"/>
</dbReference>
<dbReference type="AlphaFoldDB" id="W9H684"/>
<evidence type="ECO:0000313" key="2">
    <source>
        <dbReference type="Proteomes" id="UP000019486"/>
    </source>
</evidence>
<dbReference type="RefSeq" id="WP_051512237.1">
    <property type="nucleotide sequence ID" value="NZ_AVFL01000008.1"/>
</dbReference>
<dbReference type="OrthoDB" id="7172864at2"/>
<accession>W9H684</accession>
<dbReference type="STRING" id="1385369.N825_36340"/>
<keyword evidence="2" id="KW-1185">Reference proteome</keyword>
<evidence type="ECO:0000313" key="1">
    <source>
        <dbReference type="EMBL" id="EWY40197.1"/>
    </source>
</evidence>
<gene>
    <name evidence="1" type="ORF">N825_36340</name>
</gene>
<protein>
    <submittedName>
        <fullName evidence="1">Uncharacterized protein</fullName>
    </submittedName>
</protein>
<sequence>MSDQDSEAQILQGIPDHELQDFLAWRDRVRDANISSKTLLATDYLNHFNEIVMLIEMVPDMPDMVEDCRMWHPKSYQHHFQDSGFSEKKLAIEAYDHVPNKFRSPFEATIAQLDAVILFTLDRMEAAIAAADTDRLRFECSTSVEMLHKIMQVANGIIHGTTHVMQQTEIDDYMGK</sequence>